<evidence type="ECO:0000313" key="2">
    <source>
        <dbReference type="EMBL" id="CAI6348238.1"/>
    </source>
</evidence>
<feature type="compositionally biased region" description="Polar residues" evidence="1">
    <location>
        <begin position="13"/>
        <end position="28"/>
    </location>
</feature>
<dbReference type="AlphaFoldDB" id="A0AAV0VZP4"/>
<proteinExistence type="predicted"/>
<dbReference type="EMBL" id="CARXXK010000001">
    <property type="protein sequence ID" value="CAI6348238.1"/>
    <property type="molecule type" value="Genomic_DNA"/>
</dbReference>
<name>A0AAV0VZP4_9HEMI</name>
<feature type="region of interest" description="Disordered" evidence="1">
    <location>
        <begin position="87"/>
        <end position="108"/>
    </location>
</feature>
<gene>
    <name evidence="2" type="ORF">MEUPH1_LOCUS4937</name>
</gene>
<accession>A0AAV0VZP4</accession>
<evidence type="ECO:0000256" key="1">
    <source>
        <dbReference type="SAM" id="MobiDB-lite"/>
    </source>
</evidence>
<organism evidence="2 3">
    <name type="scientific">Macrosiphum euphorbiae</name>
    <name type="common">potato aphid</name>
    <dbReference type="NCBI Taxonomy" id="13131"/>
    <lineage>
        <taxon>Eukaryota</taxon>
        <taxon>Metazoa</taxon>
        <taxon>Ecdysozoa</taxon>
        <taxon>Arthropoda</taxon>
        <taxon>Hexapoda</taxon>
        <taxon>Insecta</taxon>
        <taxon>Pterygota</taxon>
        <taxon>Neoptera</taxon>
        <taxon>Paraneoptera</taxon>
        <taxon>Hemiptera</taxon>
        <taxon>Sternorrhyncha</taxon>
        <taxon>Aphidomorpha</taxon>
        <taxon>Aphidoidea</taxon>
        <taxon>Aphididae</taxon>
        <taxon>Macrosiphini</taxon>
        <taxon>Macrosiphum</taxon>
    </lineage>
</organism>
<dbReference type="Proteomes" id="UP001160148">
    <property type="component" value="Unassembled WGS sequence"/>
</dbReference>
<reference evidence="2 3" key="1">
    <citation type="submission" date="2023-01" db="EMBL/GenBank/DDBJ databases">
        <authorList>
            <person name="Whitehead M."/>
        </authorList>
    </citation>
    <scope>NUCLEOTIDE SEQUENCE [LARGE SCALE GENOMIC DNA]</scope>
</reference>
<protein>
    <submittedName>
        <fullName evidence="2">Uncharacterized protein</fullName>
    </submittedName>
</protein>
<sequence>MSGIQLRGDRTNDLVTPTTSMASSRSSIKVANHSRRCVRRIQWLDDDKIYKSQKYDNGALTKQTSARPTIHRSIASTDLTRAACRGVEDPYDTDQNSEADTGSSKARGAEVQQCSERYGLETSPGCAGTFRMSIVSDAFCGPEVDCSIEFKVWKTMPSPELKRLWFTVRHAMSPAAATAIRALEVWTDRKEGCPAKVVFLQK</sequence>
<keyword evidence="3" id="KW-1185">Reference proteome</keyword>
<evidence type="ECO:0000313" key="3">
    <source>
        <dbReference type="Proteomes" id="UP001160148"/>
    </source>
</evidence>
<feature type="region of interest" description="Disordered" evidence="1">
    <location>
        <begin position="1"/>
        <end position="28"/>
    </location>
</feature>
<comment type="caution">
    <text evidence="2">The sequence shown here is derived from an EMBL/GenBank/DDBJ whole genome shotgun (WGS) entry which is preliminary data.</text>
</comment>